<dbReference type="Gene3D" id="1.20.120.1850">
    <property type="entry name" value="Ebh helix bundles repeating unit (S and A modules)"/>
    <property type="match status" value="1"/>
</dbReference>
<evidence type="ECO:0000313" key="5">
    <source>
        <dbReference type="EMBL" id="ACV28375.1"/>
    </source>
</evidence>
<evidence type="ECO:0008006" key="7">
    <source>
        <dbReference type="Google" id="ProtNLM"/>
    </source>
</evidence>
<keyword evidence="1" id="KW-0175">Coiled coil</keyword>
<feature type="coiled-coil region" evidence="1">
    <location>
        <begin position="372"/>
        <end position="448"/>
    </location>
</feature>
<evidence type="ECO:0000256" key="1">
    <source>
        <dbReference type="SAM" id="Coils"/>
    </source>
</evidence>
<evidence type="ECO:0000256" key="2">
    <source>
        <dbReference type="SAM" id="MobiDB-lite"/>
    </source>
</evidence>
<evidence type="ECO:0000256" key="3">
    <source>
        <dbReference type="SAM" id="Phobius"/>
    </source>
</evidence>
<keyword evidence="3" id="KW-0812">Transmembrane</keyword>
<gene>
    <name evidence="5" type="ordered locus">Apre_0324</name>
</gene>
<dbReference type="RefSeq" id="WP_015777288.1">
    <property type="nucleotide sequence ID" value="NC_013171.1"/>
</dbReference>
<feature type="coiled-coil region" evidence="1">
    <location>
        <begin position="514"/>
        <end position="572"/>
    </location>
</feature>
<feature type="compositionally biased region" description="Basic and acidic residues" evidence="2">
    <location>
        <begin position="42"/>
        <end position="58"/>
    </location>
</feature>
<dbReference type="STRING" id="525919.Apre_0324"/>
<feature type="coiled-coil region" evidence="1">
    <location>
        <begin position="190"/>
        <end position="253"/>
    </location>
</feature>
<feature type="compositionally biased region" description="Acidic residues" evidence="2">
    <location>
        <begin position="71"/>
        <end position="81"/>
    </location>
</feature>
<evidence type="ECO:0000313" key="6">
    <source>
        <dbReference type="Proteomes" id="UP000002294"/>
    </source>
</evidence>
<organism evidence="5 6">
    <name type="scientific">Anaerococcus prevotii (strain ATCC 9321 / DSM 20548 / JCM 6508 / NCTC 11806 / PC1)</name>
    <name type="common">Peptostreptococcus prevotii</name>
    <name type="synonym">Peptococcus prevotii</name>
    <dbReference type="NCBI Taxonomy" id="525919"/>
    <lineage>
        <taxon>Bacteria</taxon>
        <taxon>Bacillati</taxon>
        <taxon>Bacillota</taxon>
        <taxon>Tissierellia</taxon>
        <taxon>Tissierellales</taxon>
        <taxon>Peptoniphilaceae</taxon>
        <taxon>Anaerococcus</taxon>
    </lineage>
</organism>
<dbReference type="HOGENOM" id="CLU_426218_0_0_9"/>
<keyword evidence="4" id="KW-0732">Signal</keyword>
<evidence type="ECO:0000256" key="4">
    <source>
        <dbReference type="SAM" id="SignalP"/>
    </source>
</evidence>
<sequence>MNKRKLGAAVLLLALGLGPVQTSQNYNLKLNNLAYAEDAEPSGERADEGKKEEVDKDQVGNLNQDNPGTESDGDVNDDGDENLNVGPGVEPGNVGAANPADAEESDEATIKEALEAQDKAVKDSGAYKLATEAECAKYESNYSEIEKNILDSLKEGKKISIKKLKEELKGKFLTASMDLGYTVVKNLPKRMELRRLKAELEAASKKADKEYSKELKEVIKETDDILASKEYTSEEIEENLKSLTKAVDAYKKENSVDIAPAKLSPEEAKYGYPDDVYTETRGIEKDLSELRLDARVMLDDYVDDEKAKSRKAELDKKVEAKAASEAEKTEYDNLINYYSAKLDLAKKMIDPDVEESALLGFINVYKEAADKIVIEEKEDSELESKYKKLLKEYEEVKSSDIYKKASDEKKKAYDEALEDFKNKKYTTLEELEAGKTKMEEAKNALSVKVSTEEEKEIEAVLDKHNDFIKSDEYLRATKDLQKAYDEAYDALKADKTKANLDKVKKAKTDISDYYSKFNAEIESLEKYIDQAKTDSLTEDSLKKLKKEYKEKLEEIKSDNSKTIDDINELKKEFDAKLNPEKPEKDSTKAKEDAKKKATKKVVTSSKKSNGKVRTGVDAILPVVGGVAIVAAIGLIFTRRKNK</sequence>
<feature type="compositionally biased region" description="Low complexity" evidence="2">
    <location>
        <begin position="84"/>
        <end position="95"/>
    </location>
</feature>
<name>C7RFW4_ANAPD</name>
<dbReference type="AlphaFoldDB" id="C7RFW4"/>
<feature type="transmembrane region" description="Helical" evidence="3">
    <location>
        <begin position="618"/>
        <end position="637"/>
    </location>
</feature>
<dbReference type="eggNOG" id="ENOG5030EWP">
    <property type="taxonomic scope" value="Bacteria"/>
</dbReference>
<keyword evidence="3" id="KW-1133">Transmembrane helix</keyword>
<keyword evidence="6" id="KW-1185">Reference proteome</keyword>
<dbReference type="KEGG" id="apr:Apre_0324"/>
<dbReference type="OrthoDB" id="10014568at2"/>
<feature type="region of interest" description="Disordered" evidence="2">
    <location>
        <begin position="38"/>
        <end position="107"/>
    </location>
</feature>
<proteinExistence type="predicted"/>
<reference evidence="5 6" key="1">
    <citation type="journal article" date="2009" name="Stand. Genomic Sci.">
        <title>Complete genome sequence of Anaerococcus prevotii type strain (PC1).</title>
        <authorList>
            <person name="Labutti K."/>
            <person name="Pukall R."/>
            <person name="Steenblock K."/>
            <person name="Glavina Del Rio T."/>
            <person name="Tice H."/>
            <person name="Copeland A."/>
            <person name="Cheng J.F."/>
            <person name="Lucas S."/>
            <person name="Chen F."/>
            <person name="Nolan M."/>
            <person name="Bruce D."/>
            <person name="Goodwin L."/>
            <person name="Pitluck S."/>
            <person name="Ivanova N."/>
            <person name="Mavromatis K."/>
            <person name="Ovchinnikova G."/>
            <person name="Pati A."/>
            <person name="Chen A."/>
            <person name="Palaniappan K."/>
            <person name="Land M."/>
            <person name="Hauser L."/>
            <person name="Chang Y.J."/>
            <person name="Jeffries C.D."/>
            <person name="Chain P."/>
            <person name="Saunders E."/>
            <person name="Brettin T."/>
            <person name="Detter J.C."/>
            <person name="Han C."/>
            <person name="Goker M."/>
            <person name="Bristow J."/>
            <person name="Eisen J.A."/>
            <person name="Markowitz V."/>
            <person name="Hugenholtz P."/>
            <person name="Kyrpides N.C."/>
            <person name="Klenk H.P."/>
            <person name="Lapidus A."/>
        </authorList>
    </citation>
    <scope>NUCLEOTIDE SEQUENCE [LARGE SCALE GENOMIC DNA]</scope>
    <source>
        <strain evidence="6">ATCC 9321 / DSM 20548 / JCM 6508 / NCTC 11806 / PC1</strain>
    </source>
</reference>
<dbReference type="EMBL" id="CP001708">
    <property type="protein sequence ID" value="ACV28375.1"/>
    <property type="molecule type" value="Genomic_DNA"/>
</dbReference>
<feature type="compositionally biased region" description="Basic and acidic residues" evidence="2">
    <location>
        <begin position="574"/>
        <end position="595"/>
    </location>
</feature>
<keyword evidence="3" id="KW-0472">Membrane</keyword>
<feature type="chain" id="PRO_5038478228" description="LPXTG-motif cell wall anchor domain protein" evidence="4">
    <location>
        <begin position="23"/>
        <end position="642"/>
    </location>
</feature>
<accession>C7RFW4</accession>
<feature type="region of interest" description="Disordered" evidence="2">
    <location>
        <begin position="574"/>
        <end position="610"/>
    </location>
</feature>
<feature type="signal peptide" evidence="4">
    <location>
        <begin position="1"/>
        <end position="22"/>
    </location>
</feature>
<dbReference type="Proteomes" id="UP000002294">
    <property type="component" value="Chromosome"/>
</dbReference>
<feature type="compositionally biased region" description="Polar residues" evidence="2">
    <location>
        <begin position="60"/>
        <end position="69"/>
    </location>
</feature>
<protein>
    <recommendedName>
        <fullName evidence="7">LPXTG-motif cell wall anchor domain protein</fullName>
    </recommendedName>
</protein>